<proteinExistence type="predicted"/>
<evidence type="ECO:0000313" key="11">
    <source>
        <dbReference type="EMBL" id="KAF5332509.1"/>
    </source>
</evidence>
<keyword evidence="12" id="KW-1185">Reference proteome</keyword>
<evidence type="ECO:0000256" key="1">
    <source>
        <dbReference type="ARBA" id="ARBA00012513"/>
    </source>
</evidence>
<dbReference type="EMBL" id="JAACJK010000110">
    <property type="protein sequence ID" value="KAF5332509.1"/>
    <property type="molecule type" value="Genomic_DNA"/>
</dbReference>
<dbReference type="GO" id="GO:0004674">
    <property type="term" value="F:protein serine/threonine kinase activity"/>
    <property type="evidence" value="ECO:0007669"/>
    <property type="project" value="UniProtKB-KW"/>
</dbReference>
<feature type="compositionally biased region" description="Low complexity" evidence="9">
    <location>
        <begin position="483"/>
        <end position="504"/>
    </location>
</feature>
<dbReference type="GO" id="GO:0007015">
    <property type="term" value="P:actin filament organization"/>
    <property type="evidence" value="ECO:0007669"/>
    <property type="project" value="TreeGrafter"/>
</dbReference>
<feature type="compositionally biased region" description="Polar residues" evidence="9">
    <location>
        <begin position="1168"/>
        <end position="1179"/>
    </location>
</feature>
<feature type="compositionally biased region" description="Low complexity" evidence="9">
    <location>
        <begin position="800"/>
        <end position="811"/>
    </location>
</feature>
<feature type="region of interest" description="Disordered" evidence="9">
    <location>
        <begin position="479"/>
        <end position="530"/>
    </location>
</feature>
<feature type="compositionally biased region" description="Polar residues" evidence="9">
    <location>
        <begin position="1330"/>
        <end position="1347"/>
    </location>
</feature>
<feature type="compositionally biased region" description="Polar residues" evidence="9">
    <location>
        <begin position="314"/>
        <end position="330"/>
    </location>
</feature>
<feature type="compositionally biased region" description="Basic and acidic residues" evidence="9">
    <location>
        <begin position="1124"/>
        <end position="1136"/>
    </location>
</feature>
<evidence type="ECO:0000256" key="6">
    <source>
        <dbReference type="ARBA" id="ARBA00022840"/>
    </source>
</evidence>
<sequence>MATQQAYQAYAQSNKGTLVPGQTISVNKYTVQVERYLSQGGFAHVYLVRTPTPVYGTTHHVLKRIAVANEAMLSEVKKEVDVMRVLKGHPNIVHLIDAAWHRMPSAQYEVFILMEFCPGGGIIDMMNRRLRERLTEAEILQIFVDVCEGVAFMHNSRPPLLHRDLKVENILQSSPTSYKLCDFGSATTVSRPPTNTQEIRALEAEIGRHTTMQYRAPEMIDLYSKRPIDEKSDVWALGVLLYKLCYYTTPFEEHGSLAILNVQYRIPPYPAYSSQMNMLIASMLREHGTQRPSVYEVLNHVHYLRGTKSQFTYNVPTTQPLAPRQQPSHKSTSQSQQVSNSQPSNNYIPPFSNGPRNAHHTSSNNAPPMNAGAQAREKVLEAIAPMRRGRPANSTSGTSSPAKSTTPLPANNAPMSSGKESNWLDNEEAAWKSMSAQAKAREKANALFDEAWKVTGAPRKDGDAPRQTATGFGDDFAEKLWRAPNPNSNSNAPTPTKSSPDPTSLLKPSSTLIKPLSHTGNDHAFRGNTGNKDAFEGLGLMTSMGKPAPTLAEARKLRTGLAIMSTQTHRGYNQVESQPKPQAFGGQTSARPTPSPRPSYLSPTGGSGFQPSSISPAHSPVPTGSSWQPPPRLSSAAPNSAQSATTTDGTPIESRFPSLEEIDAQFSTTDARFPATSLYPSSTRLTDRESRFASQPKSASAASAPGKDEDRPPQLPPRPKPVTTTSDDSVRGSIHSAPVTKEPTTLESLQRRYDVQAAKSDWKASSYRPEPNESSSNSLNTPSVLRPKRSSVTMKYAMESASSQSSSSKEPGSGGRIVPREDKYQRSPKPPPKDWLTGDDTDAESLSSIKQQNTRGSAVLRETPAKRRSVIVQQEFKFPSPAMAQHDTTPLVRTQELPPPNAPASEESPTVSKFKNTFPDIDTEAANEVSANDGLTDNWSPIVAKHPSSPRLPPKVQEKLRSESLDSASSAESEDGPEDLGGLSSRSSRSPRKQTPGPGGNNGAAGSTRMKRKGRQSSVHDLVDLWGGGLGLKEKDEWKPPASPVEASTGKLFPSYGGSPASPEKKTPRARPTSLMPPSSSSSSGGLNNLNSRFGRGSVSPQRLSPIQRDTSGSSGYTPSMYESSREKERQQKEASKPVTSPTSASSTTRSRPQSMFLFPAKQHVSEPLSSSASTNFSPLPSPNPTTEEDNKPRAGAPVRRTSISNMVQRYEAIGGKVIQPQAVPSSPRLRKVSVKTTLPLLQSESSSSTSSLPLQRVKVFPTLPDRTGTSEKPAAAAPSAKDEFRPNRVVTTAGVGGGGGAEPIKAARTRTMSTGRALTSSKPVVDIPRTTTYSNNFDGPASSSRNAAAAKTSPVEVRSRPMDFPSSSRGGGHAREPSSGTASIAFPKPRNVTAEEPPARSSGDGDNVSSSPEKPYLGVGRLIDQWQRKSEEVTSKPGAGASAAAVAKRVGLVNGSNR</sequence>
<keyword evidence="4" id="KW-0547">Nucleotide-binding</keyword>
<dbReference type="CDD" id="cd14037">
    <property type="entry name" value="STKc_NAK_like"/>
    <property type="match status" value="1"/>
</dbReference>
<dbReference type="Proteomes" id="UP000541558">
    <property type="component" value="Unassembled WGS sequence"/>
</dbReference>
<name>A0A8H5BZT1_9AGAR</name>
<feature type="compositionally biased region" description="Polar residues" evidence="9">
    <location>
        <begin position="636"/>
        <end position="649"/>
    </location>
</feature>
<dbReference type="GO" id="GO:0000147">
    <property type="term" value="P:actin cortical patch assembly"/>
    <property type="evidence" value="ECO:0007669"/>
    <property type="project" value="TreeGrafter"/>
</dbReference>
<dbReference type="GO" id="GO:0005524">
    <property type="term" value="F:ATP binding"/>
    <property type="evidence" value="ECO:0007669"/>
    <property type="project" value="UniProtKB-KW"/>
</dbReference>
<evidence type="ECO:0000256" key="5">
    <source>
        <dbReference type="ARBA" id="ARBA00022777"/>
    </source>
</evidence>
<feature type="compositionally biased region" description="Polar residues" evidence="9">
    <location>
        <begin position="601"/>
        <end position="627"/>
    </location>
</feature>
<keyword evidence="6" id="KW-0067">ATP-binding</keyword>
<dbReference type="InterPro" id="IPR000719">
    <property type="entry name" value="Prot_kinase_dom"/>
</dbReference>
<feature type="compositionally biased region" description="Low complexity" evidence="9">
    <location>
        <begin position="331"/>
        <end position="346"/>
    </location>
</feature>
<evidence type="ECO:0000256" key="7">
    <source>
        <dbReference type="ARBA" id="ARBA00047899"/>
    </source>
</evidence>
<comment type="catalytic activity">
    <reaction evidence="7">
        <text>L-threonyl-[protein] + ATP = O-phospho-L-threonyl-[protein] + ADP + H(+)</text>
        <dbReference type="Rhea" id="RHEA:46608"/>
        <dbReference type="Rhea" id="RHEA-COMP:11060"/>
        <dbReference type="Rhea" id="RHEA-COMP:11605"/>
        <dbReference type="ChEBI" id="CHEBI:15378"/>
        <dbReference type="ChEBI" id="CHEBI:30013"/>
        <dbReference type="ChEBI" id="CHEBI:30616"/>
        <dbReference type="ChEBI" id="CHEBI:61977"/>
        <dbReference type="ChEBI" id="CHEBI:456216"/>
        <dbReference type="EC" id="2.7.11.1"/>
    </reaction>
</comment>
<comment type="catalytic activity">
    <reaction evidence="8">
        <text>L-seryl-[protein] + ATP = O-phospho-L-seryl-[protein] + ADP + H(+)</text>
        <dbReference type="Rhea" id="RHEA:17989"/>
        <dbReference type="Rhea" id="RHEA-COMP:9863"/>
        <dbReference type="Rhea" id="RHEA-COMP:11604"/>
        <dbReference type="ChEBI" id="CHEBI:15378"/>
        <dbReference type="ChEBI" id="CHEBI:29999"/>
        <dbReference type="ChEBI" id="CHEBI:30616"/>
        <dbReference type="ChEBI" id="CHEBI:83421"/>
        <dbReference type="ChEBI" id="CHEBI:456216"/>
        <dbReference type="EC" id="2.7.11.1"/>
    </reaction>
</comment>
<comment type="caution">
    <text evidence="11">The sequence shown here is derived from an EMBL/GenBank/DDBJ whole genome shotgun (WGS) entry which is preliminary data.</text>
</comment>
<dbReference type="InterPro" id="IPR011009">
    <property type="entry name" value="Kinase-like_dom_sf"/>
</dbReference>
<dbReference type="OrthoDB" id="2018507at2759"/>
<keyword evidence="5" id="KW-0418">Kinase</keyword>
<dbReference type="SMART" id="SM00220">
    <property type="entry name" value="S_TKc"/>
    <property type="match status" value="1"/>
</dbReference>
<dbReference type="EC" id="2.7.11.1" evidence="1"/>
<keyword evidence="2" id="KW-0723">Serine/threonine-protein kinase</keyword>
<evidence type="ECO:0000256" key="9">
    <source>
        <dbReference type="SAM" id="MobiDB-lite"/>
    </source>
</evidence>
<feature type="compositionally biased region" description="Low complexity" evidence="9">
    <location>
        <begin position="1071"/>
        <end position="1096"/>
    </location>
</feature>
<feature type="compositionally biased region" description="Polar residues" evidence="9">
    <location>
        <begin position="1311"/>
        <end position="1323"/>
    </location>
</feature>
<feature type="region of interest" description="Disordered" evidence="9">
    <location>
        <begin position="1262"/>
        <end position="1421"/>
    </location>
</feature>
<dbReference type="Gene3D" id="1.10.510.10">
    <property type="entry name" value="Transferase(Phosphotransferase) domain 1"/>
    <property type="match status" value="1"/>
</dbReference>
<feature type="compositionally biased region" description="Low complexity" evidence="9">
    <location>
        <begin position="1271"/>
        <end position="1280"/>
    </location>
</feature>
<dbReference type="PANTHER" id="PTHR22967">
    <property type="entry name" value="SERINE/THREONINE PROTEIN KINASE"/>
    <property type="match status" value="1"/>
</dbReference>
<evidence type="ECO:0000256" key="2">
    <source>
        <dbReference type="ARBA" id="ARBA00022527"/>
    </source>
</evidence>
<feature type="compositionally biased region" description="Polar residues" evidence="9">
    <location>
        <begin position="844"/>
        <end position="856"/>
    </location>
</feature>
<dbReference type="Pfam" id="PF00069">
    <property type="entry name" value="Pkinase"/>
    <property type="match status" value="1"/>
</dbReference>
<evidence type="ECO:0000256" key="3">
    <source>
        <dbReference type="ARBA" id="ARBA00022679"/>
    </source>
</evidence>
<reference evidence="11 12" key="1">
    <citation type="journal article" date="2020" name="ISME J.">
        <title>Uncovering the hidden diversity of litter-decomposition mechanisms in mushroom-forming fungi.</title>
        <authorList>
            <person name="Floudas D."/>
            <person name="Bentzer J."/>
            <person name="Ahren D."/>
            <person name="Johansson T."/>
            <person name="Persson P."/>
            <person name="Tunlid A."/>
        </authorList>
    </citation>
    <scope>NUCLEOTIDE SEQUENCE [LARGE SCALE GENOMIC DNA]</scope>
    <source>
        <strain evidence="11 12">CBS 175.51</strain>
    </source>
</reference>
<keyword evidence="3" id="KW-0808">Transferase</keyword>
<evidence type="ECO:0000256" key="8">
    <source>
        <dbReference type="ARBA" id="ARBA00048679"/>
    </source>
</evidence>
<feature type="compositionally biased region" description="Polar residues" evidence="9">
    <location>
        <begin position="929"/>
        <end position="939"/>
    </location>
</feature>
<feature type="region of interest" description="Disordered" evidence="9">
    <location>
        <begin position="314"/>
        <end position="373"/>
    </location>
</feature>
<dbReference type="PROSITE" id="PS50011">
    <property type="entry name" value="PROTEIN_KINASE_DOM"/>
    <property type="match status" value="1"/>
</dbReference>
<dbReference type="SUPFAM" id="SSF56112">
    <property type="entry name" value="Protein kinase-like (PK-like)"/>
    <property type="match status" value="1"/>
</dbReference>
<feature type="region of interest" description="Disordered" evidence="9">
    <location>
        <begin position="571"/>
        <end position="654"/>
    </location>
</feature>
<organism evidence="11 12">
    <name type="scientific">Ephemerocybe angulata</name>
    <dbReference type="NCBI Taxonomy" id="980116"/>
    <lineage>
        <taxon>Eukaryota</taxon>
        <taxon>Fungi</taxon>
        <taxon>Dikarya</taxon>
        <taxon>Basidiomycota</taxon>
        <taxon>Agaricomycotina</taxon>
        <taxon>Agaricomycetes</taxon>
        <taxon>Agaricomycetidae</taxon>
        <taxon>Agaricales</taxon>
        <taxon>Agaricineae</taxon>
        <taxon>Psathyrellaceae</taxon>
        <taxon>Ephemerocybe</taxon>
    </lineage>
</organism>
<feature type="domain" description="Protein kinase" evidence="10">
    <location>
        <begin position="31"/>
        <end position="303"/>
    </location>
</feature>
<feature type="compositionally biased region" description="Polar residues" evidence="9">
    <location>
        <begin position="392"/>
        <end position="421"/>
    </location>
</feature>
<evidence type="ECO:0000259" key="10">
    <source>
        <dbReference type="PROSITE" id="PS50011"/>
    </source>
</evidence>
<feature type="compositionally biased region" description="Polar residues" evidence="9">
    <location>
        <begin position="1099"/>
        <end position="1123"/>
    </location>
</feature>
<evidence type="ECO:0000313" key="12">
    <source>
        <dbReference type="Proteomes" id="UP000541558"/>
    </source>
</evidence>
<protein>
    <recommendedName>
        <fullName evidence="1">non-specific serine/threonine protein kinase</fullName>
        <ecNumber evidence="1">2.7.11.1</ecNumber>
    </recommendedName>
</protein>
<dbReference type="GO" id="GO:0005737">
    <property type="term" value="C:cytoplasm"/>
    <property type="evidence" value="ECO:0007669"/>
    <property type="project" value="TreeGrafter"/>
</dbReference>
<accession>A0A8H5BZT1</accession>
<gene>
    <name evidence="11" type="ORF">D9611_005115</name>
</gene>
<feature type="compositionally biased region" description="Low complexity" evidence="9">
    <location>
        <begin position="1140"/>
        <end position="1155"/>
    </location>
</feature>
<feature type="region of interest" description="Disordered" evidence="9">
    <location>
        <begin position="674"/>
        <end position="1203"/>
    </location>
</feature>
<feature type="region of interest" description="Disordered" evidence="9">
    <location>
        <begin position="388"/>
        <end position="421"/>
    </location>
</feature>
<feature type="compositionally biased region" description="Polar residues" evidence="9">
    <location>
        <begin position="571"/>
        <end position="580"/>
    </location>
</feature>
<evidence type="ECO:0000256" key="4">
    <source>
        <dbReference type="ARBA" id="ARBA00022741"/>
    </source>
</evidence>
<feature type="compositionally biased region" description="Low complexity" evidence="9">
    <location>
        <begin position="765"/>
        <end position="783"/>
    </location>
</feature>
<dbReference type="PANTHER" id="PTHR22967:SF57">
    <property type="entry name" value="AUXILIN, ISOFORM A-RELATED"/>
    <property type="match status" value="1"/>
</dbReference>